<reference evidence="1 4" key="2">
    <citation type="submission" date="2017-09" db="EMBL/GenBank/DDBJ databases">
        <title>Phase variable restriction modification systems are present in the genome sequences of periodontal pathogens Prevotella intermedia, Tannerella forsythia and Porphyromonas gingivalis.</title>
        <authorList>
            <person name="Haigh R.D."/>
            <person name="Crawford L."/>
            <person name="Ralph J."/>
            <person name="Wanford J."/>
            <person name="Vartoukian S.R."/>
            <person name="Hijazib K."/>
            <person name="Wade W."/>
            <person name="Oggioni M.R."/>
        </authorList>
    </citation>
    <scope>NUCLEOTIDE SEQUENCE [LARGE SCALE GENOMIC DNA]</scope>
    <source>
        <strain evidence="1 4">WW11663</strain>
    </source>
</reference>
<protein>
    <submittedName>
        <fullName evidence="2">Uncharacterized protein</fullName>
    </submittedName>
</protein>
<sequence length="164" mass="18955">MGTISLSAQKLHTHYSFLPQEGGNLYFIMPQKGFQTQDKKAKKKLIYDVAYLYPQDSATVNYTYFHLNTFVTDSFYVSDESGKALYASPSDLLYTHPKGKYWIHRGTVKVPYQVLKSFYRSPSPIRITIIAQDGERITYTMPSSKWAKHCMLMQNIFTIADLNR</sequence>
<dbReference type="Proteomes" id="UP000182057">
    <property type="component" value="Unassembled WGS sequence"/>
</dbReference>
<name>A0A1D3UV25_TANFO</name>
<dbReference type="Proteomes" id="UP000219259">
    <property type="component" value="Unassembled WGS sequence"/>
</dbReference>
<proteinExistence type="predicted"/>
<evidence type="ECO:0000313" key="2">
    <source>
        <dbReference type="EMBL" id="SCQ24040.1"/>
    </source>
</evidence>
<evidence type="ECO:0000313" key="1">
    <source>
        <dbReference type="EMBL" id="PDP42906.1"/>
    </source>
</evidence>
<dbReference type="EMBL" id="FMMM01000078">
    <property type="protein sequence ID" value="SCQ24040.1"/>
    <property type="molecule type" value="Genomic_DNA"/>
</dbReference>
<evidence type="ECO:0000313" key="3">
    <source>
        <dbReference type="Proteomes" id="UP000182057"/>
    </source>
</evidence>
<dbReference type="EMBL" id="NSLJ01000034">
    <property type="protein sequence ID" value="PDP42906.1"/>
    <property type="molecule type" value="Genomic_DNA"/>
</dbReference>
<gene>
    <name evidence="1" type="ORF">CLI86_11180</name>
    <name evidence="2" type="ORF">TFUB20_02257</name>
</gene>
<organism evidence="2 3">
    <name type="scientific">Tannerella forsythia</name>
    <name type="common">Bacteroides forsythus</name>
    <dbReference type="NCBI Taxonomy" id="28112"/>
    <lineage>
        <taxon>Bacteria</taxon>
        <taxon>Pseudomonadati</taxon>
        <taxon>Bacteroidota</taxon>
        <taxon>Bacteroidia</taxon>
        <taxon>Bacteroidales</taxon>
        <taxon>Tannerellaceae</taxon>
        <taxon>Tannerella</taxon>
    </lineage>
</organism>
<reference evidence="2 3" key="1">
    <citation type="submission" date="2016-09" db="EMBL/GenBank/DDBJ databases">
        <authorList>
            <person name="Capua I."/>
            <person name="De Benedictis P."/>
            <person name="Joannis T."/>
            <person name="Lombin L.H."/>
            <person name="Cattoli G."/>
        </authorList>
    </citation>
    <scope>NUCLEOTIDE SEQUENCE [LARGE SCALE GENOMIC DNA]</scope>
    <source>
        <strain evidence="2 3">UB20</strain>
    </source>
</reference>
<evidence type="ECO:0000313" key="4">
    <source>
        <dbReference type="Proteomes" id="UP000219259"/>
    </source>
</evidence>
<dbReference type="AlphaFoldDB" id="A0A1D3UV25"/>
<accession>A0A1D3UV25</accession>